<protein>
    <recommendedName>
        <fullName evidence="4">Secreted protein</fullName>
    </recommendedName>
</protein>
<dbReference type="Proteomes" id="UP001362999">
    <property type="component" value="Unassembled WGS sequence"/>
</dbReference>
<comment type="caution">
    <text evidence="2">The sequence shown here is derived from an EMBL/GenBank/DDBJ whole genome shotgun (WGS) entry which is preliminary data.</text>
</comment>
<proteinExistence type="predicted"/>
<evidence type="ECO:0000313" key="2">
    <source>
        <dbReference type="EMBL" id="KAK7014031.1"/>
    </source>
</evidence>
<organism evidence="2 3">
    <name type="scientific">Favolaschia claudopus</name>
    <dbReference type="NCBI Taxonomy" id="2862362"/>
    <lineage>
        <taxon>Eukaryota</taxon>
        <taxon>Fungi</taxon>
        <taxon>Dikarya</taxon>
        <taxon>Basidiomycota</taxon>
        <taxon>Agaricomycotina</taxon>
        <taxon>Agaricomycetes</taxon>
        <taxon>Agaricomycetidae</taxon>
        <taxon>Agaricales</taxon>
        <taxon>Marasmiineae</taxon>
        <taxon>Mycenaceae</taxon>
        <taxon>Favolaschia</taxon>
    </lineage>
</organism>
<feature type="signal peptide" evidence="1">
    <location>
        <begin position="1"/>
        <end position="22"/>
    </location>
</feature>
<dbReference type="AlphaFoldDB" id="A0AAW0ALH3"/>
<reference evidence="2 3" key="1">
    <citation type="journal article" date="2024" name="J Genomics">
        <title>Draft genome sequencing and assembly of Favolaschia claudopus CIRM-BRFM 2984 isolated from oak limbs.</title>
        <authorList>
            <person name="Navarro D."/>
            <person name="Drula E."/>
            <person name="Chaduli D."/>
            <person name="Cazenave R."/>
            <person name="Ahrendt S."/>
            <person name="Wang J."/>
            <person name="Lipzen A."/>
            <person name="Daum C."/>
            <person name="Barry K."/>
            <person name="Grigoriev I.V."/>
            <person name="Favel A."/>
            <person name="Rosso M.N."/>
            <person name="Martin F."/>
        </authorList>
    </citation>
    <scope>NUCLEOTIDE SEQUENCE [LARGE SCALE GENOMIC DNA]</scope>
    <source>
        <strain evidence="2 3">CIRM-BRFM 2984</strain>
    </source>
</reference>
<feature type="chain" id="PRO_5043979163" description="Secreted protein" evidence="1">
    <location>
        <begin position="23"/>
        <end position="71"/>
    </location>
</feature>
<keyword evidence="3" id="KW-1185">Reference proteome</keyword>
<gene>
    <name evidence="2" type="ORF">R3P38DRAFT_1456784</name>
</gene>
<keyword evidence="1" id="KW-0732">Signal</keyword>
<accession>A0AAW0ALH3</accession>
<sequence length="71" mass="7673">MMISLRNISIIWILCRCPFSSGRVFSASRCSDSAGGDGIEIGEFACAGGEEYLVIKGVWREAASEVAIKTR</sequence>
<evidence type="ECO:0000313" key="3">
    <source>
        <dbReference type="Proteomes" id="UP001362999"/>
    </source>
</evidence>
<dbReference type="EMBL" id="JAWWNJ010000058">
    <property type="protein sequence ID" value="KAK7014031.1"/>
    <property type="molecule type" value="Genomic_DNA"/>
</dbReference>
<evidence type="ECO:0008006" key="4">
    <source>
        <dbReference type="Google" id="ProtNLM"/>
    </source>
</evidence>
<name>A0AAW0ALH3_9AGAR</name>
<evidence type="ECO:0000256" key="1">
    <source>
        <dbReference type="SAM" id="SignalP"/>
    </source>
</evidence>